<dbReference type="EMBL" id="VMSD01000012">
    <property type="protein sequence ID" value="KAF0836770.1"/>
    <property type="molecule type" value="Genomic_DNA"/>
</dbReference>
<sequence length="462" mass="50117">MAPRDATMFWLSRRTANDVFLLYCFGESATPTAELRALVAERAARIPDLCLRLRATARDLDYPHWIPAEFLPQQFIAHRPEGLAWPTLLDRLGELLGTGLDATERPWRLHVFRGVRDAPMSTGPSLVVVVQISHALADGTRAAALTRSLFIHSDPDAPVDNSAKRRVDAVETRRQPVDYWGQICGWIPPSVSGALSFPQQLVATVRRGLAADRARRELAERTEAGEVPAPTTGFAPSAVNTMRPVGVFDHQVRMLVVPAETLRSPRVTVTVLALTAISAALTAYLAERGQPPQRLGAALPMVMPTPRVANNNYRSLSIDLHIEEPDLRVRADLIAHELRTRRDRALNPLLAVRDRVGDTVPALFAARDVARADLDTPPPVMDGNTVVSSVNRGAADLAFAGAPVLFTGGFPALGTVMHLTHGVHGIGETITLSVRSDRAAVPDPDRYLALLAEALDAVGGCR</sequence>
<evidence type="ECO:0000313" key="3">
    <source>
        <dbReference type="EMBL" id="KAF0836770.1"/>
    </source>
</evidence>
<dbReference type="InterPro" id="IPR004255">
    <property type="entry name" value="O-acyltransferase_WSD1_N"/>
</dbReference>
<accession>A0ABQ6YGF9</accession>
<protein>
    <submittedName>
        <fullName evidence="3">Uncharacterized protein DUF1298</fullName>
    </submittedName>
</protein>
<evidence type="ECO:0000313" key="4">
    <source>
        <dbReference type="Proteomes" id="UP000798951"/>
    </source>
</evidence>
<dbReference type="InterPro" id="IPR009721">
    <property type="entry name" value="O-acyltransferase_WSD1_C"/>
</dbReference>
<reference evidence="3 4" key="1">
    <citation type="submission" date="2019-07" db="EMBL/GenBank/DDBJ databases">
        <title>Genomic Encyclopedia of Type Strains, Phase IV (KMG-IV): sequencing the most valuable type-strain genomes for metagenomic binning, comparative biology and taxonomic classification.</title>
        <authorList>
            <person name="Goeker M."/>
        </authorList>
    </citation>
    <scope>NUCLEOTIDE SEQUENCE [LARGE SCALE GENOMIC DNA]</scope>
    <source>
        <strain evidence="3 4">DSM 44831</strain>
    </source>
</reference>
<evidence type="ECO:0000259" key="1">
    <source>
        <dbReference type="Pfam" id="PF03007"/>
    </source>
</evidence>
<comment type="caution">
    <text evidence="3">The sequence shown here is derived from an EMBL/GenBank/DDBJ whole genome shotgun (WGS) entry which is preliminary data.</text>
</comment>
<gene>
    <name evidence="3" type="ORF">FNL39_11287</name>
</gene>
<organism evidence="3 4">
    <name type="scientific">Nocardia caishijiensis</name>
    <dbReference type="NCBI Taxonomy" id="184756"/>
    <lineage>
        <taxon>Bacteria</taxon>
        <taxon>Bacillati</taxon>
        <taxon>Actinomycetota</taxon>
        <taxon>Actinomycetes</taxon>
        <taxon>Mycobacteriales</taxon>
        <taxon>Nocardiaceae</taxon>
        <taxon>Nocardia</taxon>
    </lineage>
</organism>
<name>A0ABQ6YGF9_9NOCA</name>
<dbReference type="RefSeq" id="WP_236573723.1">
    <property type="nucleotide sequence ID" value="NZ_VMSD01000012.1"/>
</dbReference>
<keyword evidence="4" id="KW-1185">Reference proteome</keyword>
<evidence type="ECO:0000259" key="2">
    <source>
        <dbReference type="Pfam" id="PF06974"/>
    </source>
</evidence>
<feature type="domain" description="O-acyltransferase WSD1-like N-terminal" evidence="1">
    <location>
        <begin position="1"/>
        <end position="243"/>
    </location>
</feature>
<dbReference type="Pfam" id="PF06974">
    <property type="entry name" value="WS_DGAT_C"/>
    <property type="match status" value="1"/>
</dbReference>
<dbReference type="Proteomes" id="UP000798951">
    <property type="component" value="Unassembled WGS sequence"/>
</dbReference>
<feature type="domain" description="O-acyltransferase WSD1 C-terminal" evidence="2">
    <location>
        <begin position="380"/>
        <end position="457"/>
    </location>
</feature>
<proteinExistence type="predicted"/>
<dbReference type="Pfam" id="PF03007">
    <property type="entry name" value="WS_DGAT_cat"/>
    <property type="match status" value="1"/>
</dbReference>